<accession>A0A497E5M7</accession>
<dbReference type="AlphaFoldDB" id="A0A497E5M7"/>
<name>A0A497E5M7_UNCAE</name>
<evidence type="ECO:0000313" key="2">
    <source>
        <dbReference type="Proteomes" id="UP000279422"/>
    </source>
</evidence>
<organism evidence="1 2">
    <name type="scientific">Aerophobetes bacterium</name>
    <dbReference type="NCBI Taxonomy" id="2030807"/>
    <lineage>
        <taxon>Bacteria</taxon>
        <taxon>Candidatus Aerophobota</taxon>
    </lineage>
</organism>
<dbReference type="EMBL" id="QMPZ01000014">
    <property type="protein sequence ID" value="RLE10205.1"/>
    <property type="molecule type" value="Genomic_DNA"/>
</dbReference>
<reference evidence="1 2" key="1">
    <citation type="submission" date="2018-06" db="EMBL/GenBank/DDBJ databases">
        <title>Extensive metabolic versatility and redundancy in microbially diverse, dynamic hydrothermal sediments.</title>
        <authorList>
            <person name="Dombrowski N."/>
            <person name="Teske A."/>
            <person name="Baker B.J."/>
        </authorList>
    </citation>
    <scope>NUCLEOTIDE SEQUENCE [LARGE SCALE GENOMIC DNA]</scope>
    <source>
        <strain evidence="1">B47_G16</strain>
    </source>
</reference>
<evidence type="ECO:0000313" key="1">
    <source>
        <dbReference type="EMBL" id="RLE10205.1"/>
    </source>
</evidence>
<sequence length="102" mass="11913">MVKEVKTTLLCSWCFKEAPTIITYVGDSIVRIKCESCGHTFKVSSEMLCSYLISDWRKRAFTKPIRLAEEIRKNPSRFINSLPKRVVTKPFRMLKEIELIDL</sequence>
<dbReference type="Proteomes" id="UP000279422">
    <property type="component" value="Unassembled WGS sequence"/>
</dbReference>
<gene>
    <name evidence="1" type="ORF">DRJ00_02080</name>
</gene>
<protein>
    <submittedName>
        <fullName evidence="1">Bh protein</fullName>
    </submittedName>
</protein>
<proteinExistence type="predicted"/>
<comment type="caution">
    <text evidence="1">The sequence shown here is derived from an EMBL/GenBank/DDBJ whole genome shotgun (WGS) entry which is preliminary data.</text>
</comment>